<dbReference type="PANTHER" id="PTHR11910">
    <property type="entry name" value="ATP SYNTHASE DELTA CHAIN"/>
    <property type="match status" value="1"/>
</dbReference>
<dbReference type="Proteomes" id="UP000292027">
    <property type="component" value="Unassembled WGS sequence"/>
</dbReference>
<keyword evidence="7" id="KW-0139">CF(1)</keyword>
<dbReference type="InterPro" id="IPR000711">
    <property type="entry name" value="ATPase_OSCP/dsu"/>
</dbReference>
<evidence type="ECO:0000256" key="1">
    <source>
        <dbReference type="ARBA" id="ARBA00004370"/>
    </source>
</evidence>
<keyword evidence="2 7" id="KW-0813">Transport</keyword>
<dbReference type="PRINTS" id="PR00125">
    <property type="entry name" value="ATPASEDELTA"/>
</dbReference>
<protein>
    <recommendedName>
        <fullName evidence="7">ATP synthase subunit delta</fullName>
    </recommendedName>
    <alternativeName>
        <fullName evidence="7">ATP synthase F(1) sector subunit delta</fullName>
    </alternativeName>
    <alternativeName>
        <fullName evidence="7">F-type ATPase subunit delta</fullName>
        <shortName evidence="7">F-ATPase subunit delta</shortName>
    </alternativeName>
</protein>
<evidence type="ECO:0000313" key="10">
    <source>
        <dbReference type="Proteomes" id="UP000292027"/>
    </source>
</evidence>
<accession>A0A4Q7W1T8</accession>
<dbReference type="NCBIfam" id="NF009967">
    <property type="entry name" value="PRK13430.1"/>
    <property type="match status" value="1"/>
</dbReference>
<evidence type="ECO:0000313" key="9">
    <source>
        <dbReference type="EMBL" id="RZU03222.1"/>
    </source>
</evidence>
<evidence type="ECO:0000256" key="8">
    <source>
        <dbReference type="SAM" id="Coils"/>
    </source>
</evidence>
<keyword evidence="3 7" id="KW-0375">Hydrogen ion transport</keyword>
<comment type="function">
    <text evidence="7">This protein is part of the stalk that links CF(0) to CF(1). It either transmits conformational changes from CF(0) to CF(1) or is implicated in proton conduction.</text>
</comment>
<keyword evidence="7" id="KW-1003">Cell membrane</keyword>
<evidence type="ECO:0000256" key="5">
    <source>
        <dbReference type="ARBA" id="ARBA00023136"/>
    </source>
</evidence>
<dbReference type="HAMAP" id="MF_01416">
    <property type="entry name" value="ATP_synth_delta_bact"/>
    <property type="match status" value="1"/>
</dbReference>
<keyword evidence="4 7" id="KW-0406">Ion transport</keyword>
<dbReference type="EMBL" id="SHKR01000017">
    <property type="protein sequence ID" value="RZU03222.1"/>
    <property type="molecule type" value="Genomic_DNA"/>
</dbReference>
<dbReference type="RefSeq" id="WP_130448650.1">
    <property type="nucleotide sequence ID" value="NZ_SHKR01000017.1"/>
</dbReference>
<keyword evidence="10" id="KW-1185">Reference proteome</keyword>
<comment type="similarity">
    <text evidence="7">Belongs to the ATPase delta chain family.</text>
</comment>
<comment type="function">
    <text evidence="7">F(1)F(0) ATP synthase produces ATP from ADP in the presence of a proton or sodium gradient. F-type ATPases consist of two structural domains, F(1) containing the extramembraneous catalytic core and F(0) containing the membrane proton channel, linked together by a central stalk and a peripheral stalk. During catalysis, ATP synthesis in the catalytic domain of F(1) is coupled via a rotary mechanism of the central stalk subunits to proton translocation.</text>
</comment>
<dbReference type="AlphaFoldDB" id="A0A4Q7W1T8"/>
<organism evidence="9 10">
    <name type="scientific">Kribbella rubisoli</name>
    <dbReference type="NCBI Taxonomy" id="3075929"/>
    <lineage>
        <taxon>Bacteria</taxon>
        <taxon>Bacillati</taxon>
        <taxon>Actinomycetota</taxon>
        <taxon>Actinomycetes</taxon>
        <taxon>Propionibacteriales</taxon>
        <taxon>Kribbellaceae</taxon>
        <taxon>Kribbella</taxon>
    </lineage>
</organism>
<comment type="subcellular location">
    <subcellularLocation>
        <location evidence="7">Cell membrane</location>
        <topology evidence="7">Peripheral membrane protein</topology>
    </subcellularLocation>
    <subcellularLocation>
        <location evidence="1">Membrane</location>
    </subcellularLocation>
</comment>
<dbReference type="Pfam" id="PF00213">
    <property type="entry name" value="OSCP"/>
    <property type="match status" value="1"/>
</dbReference>
<gene>
    <name evidence="7" type="primary">atpH</name>
    <name evidence="9" type="ORF">EV645_7248</name>
</gene>
<comment type="caution">
    <text evidence="9">The sequence shown here is derived from an EMBL/GenBank/DDBJ whole genome shotgun (WGS) entry which is preliminary data.</text>
</comment>
<reference evidence="9 10" key="1">
    <citation type="journal article" date="2015" name="Stand. Genomic Sci.">
        <title>Genomic Encyclopedia of Bacterial and Archaeal Type Strains, Phase III: the genomes of soil and plant-associated and newly described type strains.</title>
        <authorList>
            <person name="Whitman W.B."/>
            <person name="Woyke T."/>
            <person name="Klenk H.P."/>
            <person name="Zhou Y."/>
            <person name="Lilburn T.G."/>
            <person name="Beck B.J."/>
            <person name="De Vos P."/>
            <person name="Vandamme P."/>
            <person name="Eisen J.A."/>
            <person name="Garrity G."/>
            <person name="Hugenholtz P."/>
            <person name="Kyrpides N.C."/>
        </authorList>
    </citation>
    <scope>NUCLEOTIDE SEQUENCE [LARGE SCALE GENOMIC DNA]</scope>
    <source>
        <strain evidence="9 10">VKM Ac-2540</strain>
    </source>
</reference>
<evidence type="ECO:0000256" key="2">
    <source>
        <dbReference type="ARBA" id="ARBA00022448"/>
    </source>
</evidence>
<evidence type="ECO:0000256" key="6">
    <source>
        <dbReference type="ARBA" id="ARBA00023310"/>
    </source>
</evidence>
<keyword evidence="5 7" id="KW-0472">Membrane</keyword>
<dbReference type="NCBIfam" id="TIGR01145">
    <property type="entry name" value="ATP_synt_delta"/>
    <property type="match status" value="1"/>
</dbReference>
<evidence type="ECO:0000256" key="4">
    <source>
        <dbReference type="ARBA" id="ARBA00023065"/>
    </source>
</evidence>
<name>A0A4Q7W1T8_9ACTN</name>
<dbReference type="GO" id="GO:0045259">
    <property type="term" value="C:proton-transporting ATP synthase complex"/>
    <property type="evidence" value="ECO:0007669"/>
    <property type="project" value="UniProtKB-KW"/>
</dbReference>
<dbReference type="GO" id="GO:0005886">
    <property type="term" value="C:plasma membrane"/>
    <property type="evidence" value="ECO:0007669"/>
    <property type="project" value="UniProtKB-SubCell"/>
</dbReference>
<evidence type="ECO:0000256" key="7">
    <source>
        <dbReference type="HAMAP-Rule" id="MF_01416"/>
    </source>
</evidence>
<feature type="coiled-coil region" evidence="8">
    <location>
        <begin position="105"/>
        <end position="132"/>
    </location>
</feature>
<sequence length="265" mass="28393">MRGASHESLARAEEVLAGTTPVEGLGSELFSIARLVDGNGALRRALTDPARPAGSKADLAQQLFSGKISATALEILTAAVTGRWVSGRDLGDALDQLSIEAEVAYADTMRKLDEVEDELFRLERVVAAERALADKLSDRRIPVDRRQELIRGLLQGKADATTVRLVERAVDGRGRSFAASMRAYQVAAAARRNASIATVRVAAPLTEMERSRLAAALGQQYGRDIQLNVIVDPNVVGGVRVDIGDEVIDGTIAARLDEAQRRIAG</sequence>
<evidence type="ECO:0000256" key="3">
    <source>
        <dbReference type="ARBA" id="ARBA00022781"/>
    </source>
</evidence>
<dbReference type="GO" id="GO:0046933">
    <property type="term" value="F:proton-transporting ATP synthase activity, rotational mechanism"/>
    <property type="evidence" value="ECO:0007669"/>
    <property type="project" value="UniProtKB-UniRule"/>
</dbReference>
<keyword evidence="6 7" id="KW-0066">ATP synthesis</keyword>
<proteinExistence type="inferred from homology"/>
<dbReference type="OrthoDB" id="5242917at2"/>
<keyword evidence="8" id="KW-0175">Coiled coil</keyword>